<dbReference type="GO" id="GO:0006355">
    <property type="term" value="P:regulation of DNA-templated transcription"/>
    <property type="evidence" value="ECO:0007669"/>
    <property type="project" value="InterPro"/>
</dbReference>
<dbReference type="SMART" id="SM00448">
    <property type="entry name" value="REC"/>
    <property type="match status" value="1"/>
</dbReference>
<organism evidence="12 13">
    <name type="scientific">Cupriavidus nantongensis</name>
    <dbReference type="NCBI Taxonomy" id="1796606"/>
    <lineage>
        <taxon>Bacteria</taxon>
        <taxon>Pseudomonadati</taxon>
        <taxon>Pseudomonadota</taxon>
        <taxon>Betaproteobacteria</taxon>
        <taxon>Burkholderiales</taxon>
        <taxon>Burkholderiaceae</taxon>
        <taxon>Cupriavidus</taxon>
    </lineage>
</organism>
<dbReference type="STRING" id="1796606.A2G96_10210"/>
<dbReference type="Pfam" id="PF00486">
    <property type="entry name" value="Trans_reg_C"/>
    <property type="match status" value="1"/>
</dbReference>
<feature type="modified residue" description="4-aspartylphosphate" evidence="8">
    <location>
        <position position="51"/>
    </location>
</feature>
<dbReference type="SUPFAM" id="SSF52172">
    <property type="entry name" value="CheY-like"/>
    <property type="match status" value="1"/>
</dbReference>
<dbReference type="GO" id="GO:0000976">
    <property type="term" value="F:transcription cis-regulatory region binding"/>
    <property type="evidence" value="ECO:0007669"/>
    <property type="project" value="TreeGrafter"/>
</dbReference>
<dbReference type="GO" id="GO:0005829">
    <property type="term" value="C:cytosol"/>
    <property type="evidence" value="ECO:0007669"/>
    <property type="project" value="TreeGrafter"/>
</dbReference>
<evidence type="ECO:0000256" key="1">
    <source>
        <dbReference type="ARBA" id="ARBA00004496"/>
    </source>
</evidence>
<evidence type="ECO:0000256" key="2">
    <source>
        <dbReference type="ARBA" id="ARBA00022490"/>
    </source>
</evidence>
<evidence type="ECO:0000256" key="3">
    <source>
        <dbReference type="ARBA" id="ARBA00022553"/>
    </source>
</evidence>
<dbReference type="EMBL" id="CP014844">
    <property type="protein sequence ID" value="AMR78089.1"/>
    <property type="molecule type" value="Genomic_DNA"/>
</dbReference>
<dbReference type="CDD" id="cd00383">
    <property type="entry name" value="trans_reg_C"/>
    <property type="match status" value="1"/>
</dbReference>
<evidence type="ECO:0000256" key="5">
    <source>
        <dbReference type="ARBA" id="ARBA00023015"/>
    </source>
</evidence>
<dbReference type="InterPro" id="IPR036388">
    <property type="entry name" value="WH-like_DNA-bd_sf"/>
</dbReference>
<evidence type="ECO:0000256" key="8">
    <source>
        <dbReference type="PROSITE-ProRule" id="PRU00169"/>
    </source>
</evidence>
<evidence type="ECO:0000259" key="11">
    <source>
        <dbReference type="PROSITE" id="PS51755"/>
    </source>
</evidence>
<keyword evidence="2" id="KW-0963">Cytoplasm</keyword>
<dbReference type="AlphaFoldDB" id="A0A142JJ27"/>
<dbReference type="Pfam" id="PF00072">
    <property type="entry name" value="Response_reg"/>
    <property type="match status" value="1"/>
</dbReference>
<dbReference type="PANTHER" id="PTHR48111">
    <property type="entry name" value="REGULATOR OF RPOS"/>
    <property type="match status" value="1"/>
</dbReference>
<dbReference type="CDD" id="cd17624">
    <property type="entry name" value="REC_OmpR_PmrA-like"/>
    <property type="match status" value="1"/>
</dbReference>
<dbReference type="SMART" id="SM00862">
    <property type="entry name" value="Trans_reg_C"/>
    <property type="match status" value="1"/>
</dbReference>
<name>A0A142JJ27_9BURK</name>
<evidence type="ECO:0000256" key="7">
    <source>
        <dbReference type="ARBA" id="ARBA00023163"/>
    </source>
</evidence>
<protein>
    <submittedName>
        <fullName evidence="12">DNA-binding response regulator</fullName>
    </submittedName>
</protein>
<dbReference type="Gene3D" id="6.10.250.690">
    <property type="match status" value="1"/>
</dbReference>
<comment type="subcellular location">
    <subcellularLocation>
        <location evidence="1">Cytoplasm</location>
    </subcellularLocation>
</comment>
<proteinExistence type="predicted"/>
<evidence type="ECO:0000259" key="10">
    <source>
        <dbReference type="PROSITE" id="PS50110"/>
    </source>
</evidence>
<keyword evidence="4" id="KW-0902">Two-component regulatory system</keyword>
<dbReference type="RefSeq" id="WP_062798954.1">
    <property type="nucleotide sequence ID" value="NZ_CP014844.1"/>
</dbReference>
<dbReference type="FunFam" id="3.40.50.2300:FF:000002">
    <property type="entry name" value="DNA-binding response regulator PhoP"/>
    <property type="match status" value="1"/>
</dbReference>
<evidence type="ECO:0000256" key="4">
    <source>
        <dbReference type="ARBA" id="ARBA00023012"/>
    </source>
</evidence>
<dbReference type="PROSITE" id="PS50110">
    <property type="entry name" value="RESPONSE_REGULATORY"/>
    <property type="match status" value="1"/>
</dbReference>
<dbReference type="InterPro" id="IPR001867">
    <property type="entry name" value="OmpR/PhoB-type_DNA-bd"/>
</dbReference>
<dbReference type="GO" id="GO:0032993">
    <property type="term" value="C:protein-DNA complex"/>
    <property type="evidence" value="ECO:0007669"/>
    <property type="project" value="TreeGrafter"/>
</dbReference>
<dbReference type="Gene3D" id="3.40.50.2300">
    <property type="match status" value="1"/>
</dbReference>
<sequence>MRLLIVEDDPMLGDGLRRGLQLLDYAVDWFRNGTDADHALALAHYDAVVLDLGLPGDDGMTLLARWRAHGSRIPVIVLTARDAVDSRIGGLDAGADDYLVKPVALDELAARLRAVTRRAAGMSAPVWQHGALTFHPAARQAYWQGQPVELTSREAMLLELLLAHPNRLLTREVLRDKLYDWQGGIESNALEVHIHHLRRKIHPKIVRTFRGAGYTLGAAEDCA</sequence>
<evidence type="ECO:0000313" key="12">
    <source>
        <dbReference type="EMBL" id="AMR78089.1"/>
    </source>
</evidence>
<feature type="domain" description="OmpR/PhoB-type" evidence="11">
    <location>
        <begin position="124"/>
        <end position="218"/>
    </location>
</feature>
<keyword evidence="13" id="KW-1185">Reference proteome</keyword>
<dbReference type="InterPro" id="IPR011006">
    <property type="entry name" value="CheY-like_superfamily"/>
</dbReference>
<accession>A0A142JJ27</accession>
<keyword evidence="5" id="KW-0805">Transcription regulation</keyword>
<keyword evidence="7" id="KW-0804">Transcription</keyword>
<gene>
    <name evidence="12" type="ORF">A2G96_10210</name>
</gene>
<dbReference type="PROSITE" id="PS51755">
    <property type="entry name" value="OMPR_PHOB"/>
    <property type="match status" value="1"/>
</dbReference>
<dbReference type="KEGG" id="cnan:A2G96_10210"/>
<dbReference type="PANTHER" id="PTHR48111:SF35">
    <property type="entry name" value="TRANSCRIPTIONAL REGULATORY PROTEIN QSEB"/>
    <property type="match status" value="1"/>
</dbReference>
<dbReference type="GO" id="GO:0000156">
    <property type="term" value="F:phosphorelay response regulator activity"/>
    <property type="evidence" value="ECO:0007669"/>
    <property type="project" value="TreeGrafter"/>
</dbReference>
<keyword evidence="3 8" id="KW-0597">Phosphoprotein</keyword>
<dbReference type="InterPro" id="IPR039420">
    <property type="entry name" value="WalR-like"/>
</dbReference>
<evidence type="ECO:0000313" key="13">
    <source>
        <dbReference type="Proteomes" id="UP000075238"/>
    </source>
</evidence>
<keyword evidence="6 9" id="KW-0238">DNA-binding</keyword>
<dbReference type="OrthoDB" id="9802426at2"/>
<evidence type="ECO:0000256" key="9">
    <source>
        <dbReference type="PROSITE-ProRule" id="PRU01091"/>
    </source>
</evidence>
<dbReference type="Gene3D" id="1.10.10.10">
    <property type="entry name" value="Winged helix-like DNA-binding domain superfamily/Winged helix DNA-binding domain"/>
    <property type="match status" value="1"/>
</dbReference>
<dbReference type="InterPro" id="IPR001789">
    <property type="entry name" value="Sig_transdc_resp-reg_receiver"/>
</dbReference>
<dbReference type="Proteomes" id="UP000075238">
    <property type="component" value="Chromosome 1"/>
</dbReference>
<reference evidence="12 13" key="1">
    <citation type="submission" date="2016-03" db="EMBL/GenBank/DDBJ databases">
        <title>Complete genome sequence of a novel chlorpyrifos degrading bacterium, Cupriavidus nantongensis sp. X1.</title>
        <authorList>
            <person name="Fang L."/>
        </authorList>
    </citation>
    <scope>NUCLEOTIDE SEQUENCE [LARGE SCALE GENOMIC DNA]</scope>
    <source>
        <strain evidence="12 13">X1</strain>
    </source>
</reference>
<feature type="DNA-binding region" description="OmpR/PhoB-type" evidence="9">
    <location>
        <begin position="124"/>
        <end position="218"/>
    </location>
</feature>
<feature type="domain" description="Response regulatory" evidence="10">
    <location>
        <begin position="2"/>
        <end position="116"/>
    </location>
</feature>
<evidence type="ECO:0000256" key="6">
    <source>
        <dbReference type="ARBA" id="ARBA00023125"/>
    </source>
</evidence>